<dbReference type="InterPro" id="IPR004879">
    <property type="entry name" value="Ssp411-like_TRX"/>
</dbReference>
<feature type="domain" description="Spermatogenesis-associated protein 20-like TRX" evidence="1">
    <location>
        <begin position="8"/>
        <end position="170"/>
    </location>
</feature>
<evidence type="ECO:0000313" key="2">
    <source>
        <dbReference type="EMBL" id="RDI39829.1"/>
    </source>
</evidence>
<dbReference type="GO" id="GO:0005975">
    <property type="term" value="P:carbohydrate metabolic process"/>
    <property type="evidence" value="ECO:0007669"/>
    <property type="project" value="InterPro"/>
</dbReference>
<keyword evidence="3" id="KW-1185">Reference proteome</keyword>
<gene>
    <name evidence="2" type="ORF">C8D86_1261</name>
</gene>
<dbReference type="EMBL" id="QQAX01000026">
    <property type="protein sequence ID" value="RDI39829.1"/>
    <property type="molecule type" value="Genomic_DNA"/>
</dbReference>
<dbReference type="PANTHER" id="PTHR42899:SF1">
    <property type="entry name" value="SPERMATOGENESIS-ASSOCIATED PROTEIN 20"/>
    <property type="match status" value="1"/>
</dbReference>
<dbReference type="InterPro" id="IPR024705">
    <property type="entry name" value="Ssp411"/>
</dbReference>
<evidence type="ECO:0000313" key="3">
    <source>
        <dbReference type="Proteomes" id="UP000254720"/>
    </source>
</evidence>
<protein>
    <recommendedName>
        <fullName evidence="1">Spermatogenesis-associated protein 20-like TRX domain-containing protein</fullName>
    </recommendedName>
</protein>
<name>A0A370G9Y2_9COXI</name>
<proteinExistence type="predicted"/>
<dbReference type="Proteomes" id="UP000254720">
    <property type="component" value="Unassembled WGS sequence"/>
</dbReference>
<dbReference type="AlphaFoldDB" id="A0A370G9Y2"/>
<dbReference type="InterPro" id="IPR008928">
    <property type="entry name" value="6-hairpin_glycosidase_sf"/>
</dbReference>
<dbReference type="SUPFAM" id="SSF52833">
    <property type="entry name" value="Thioredoxin-like"/>
    <property type="match status" value="1"/>
</dbReference>
<dbReference type="SUPFAM" id="SSF48208">
    <property type="entry name" value="Six-hairpin glycosidases"/>
    <property type="match status" value="1"/>
</dbReference>
<organism evidence="2 3">
    <name type="scientific">Aquicella lusitana</name>
    <dbReference type="NCBI Taxonomy" id="254246"/>
    <lineage>
        <taxon>Bacteria</taxon>
        <taxon>Pseudomonadati</taxon>
        <taxon>Pseudomonadota</taxon>
        <taxon>Gammaproteobacteria</taxon>
        <taxon>Legionellales</taxon>
        <taxon>Coxiellaceae</taxon>
        <taxon>Aquicella</taxon>
    </lineage>
</organism>
<dbReference type="CDD" id="cd02955">
    <property type="entry name" value="SSP411"/>
    <property type="match status" value="1"/>
</dbReference>
<dbReference type="InterPro" id="IPR036249">
    <property type="entry name" value="Thioredoxin-like_sf"/>
</dbReference>
<reference evidence="2 3" key="1">
    <citation type="submission" date="2018-07" db="EMBL/GenBank/DDBJ databases">
        <title>Genomic Encyclopedia of Type Strains, Phase IV (KMG-IV): sequencing the most valuable type-strain genomes for metagenomic binning, comparative biology and taxonomic classification.</title>
        <authorList>
            <person name="Goeker M."/>
        </authorList>
    </citation>
    <scope>NUCLEOTIDE SEQUENCE [LARGE SCALE GENOMIC DNA]</scope>
    <source>
        <strain evidence="2 3">DSM 16500</strain>
    </source>
</reference>
<sequence length="670" mass="76537">MTNIIKINRLAQASSPYLRQHAQNPVEWYPWGEEALETARRENKPILLSIGYAACHWCHVMAHESFEDPVTADLMNQLFINIKVDREERPDLDKIYQTAHYLLTQQNGGWPLTIFLTPGDLTPFFSGTYFPREQRYQLPAFKDVLRAIAQLYQQRREDIQQQNTSLRNILHQSERISADETICLDHAPVRAALKILEQHYDPQHGGFNGAPKFPQAPKLAFLLDENPIIVANTLHHMMAGGIYDQLESGFYRYSVDNHWHIPHFEKMLYDNAQLLTIYALASERYSESSFALIAHEIAQWTLGRMQSEEGGYFASIDADSEGHEGKFYIWDKTEVQSILNQDEYAVAQQYLGLDHPPNFEKHWHLYQAKPLSVVAEELGLSLTAADALLLAAKTKLLSARNTRVPPALDQKMLTSWNSLMIKGMLTAGTILQKKTLIDAAERALSFIREHLWQNNRLLASYNTHLAGYLDDYAFLIDALLCALETSWDSKQLHFAVELADTLLEHFMDEQGGFFFTADDHEQLLYRPKTMMDEATPSGNGIAAQVLLRLGWLLAEPRYIDAAEKTLRSAWPVLSQFPAEHCTLLSALRTLLDPPKIIIIRGPESDIERWRVACRNPHHQVFAIPSDAQQLPDALAEKRNQEKTRAYICQGMQCQKPIESLDLLLSQIHQT</sequence>
<dbReference type="RefSeq" id="WP_114835189.1">
    <property type="nucleotide sequence ID" value="NZ_LR699114.1"/>
</dbReference>
<dbReference type="Pfam" id="PF03190">
    <property type="entry name" value="Thioredox_DsbH"/>
    <property type="match status" value="1"/>
</dbReference>
<dbReference type="PIRSF" id="PIRSF006402">
    <property type="entry name" value="UCP006402_thioredoxin"/>
    <property type="match status" value="1"/>
</dbReference>
<dbReference type="OrthoDB" id="9762614at2"/>
<dbReference type="Gene3D" id="3.40.30.10">
    <property type="entry name" value="Glutaredoxin"/>
    <property type="match status" value="1"/>
</dbReference>
<evidence type="ECO:0000259" key="1">
    <source>
        <dbReference type="Pfam" id="PF03190"/>
    </source>
</evidence>
<comment type="caution">
    <text evidence="2">The sequence shown here is derived from an EMBL/GenBank/DDBJ whole genome shotgun (WGS) entry which is preliminary data.</text>
</comment>
<dbReference type="PANTHER" id="PTHR42899">
    <property type="entry name" value="SPERMATOGENESIS-ASSOCIATED PROTEIN 20"/>
    <property type="match status" value="1"/>
</dbReference>
<accession>A0A370G9Y2</accession>